<gene>
    <name evidence="1" type="ORF">METZ01_LOCUS67965</name>
</gene>
<proteinExistence type="predicted"/>
<dbReference type="PANTHER" id="PTHR37466">
    <property type="entry name" value="SLR1628 PROTEIN"/>
    <property type="match status" value="1"/>
</dbReference>
<reference evidence="1" key="1">
    <citation type="submission" date="2018-05" db="EMBL/GenBank/DDBJ databases">
        <authorList>
            <person name="Lanie J.A."/>
            <person name="Ng W.-L."/>
            <person name="Kazmierczak K.M."/>
            <person name="Andrzejewski T.M."/>
            <person name="Davidsen T.M."/>
            <person name="Wayne K.J."/>
            <person name="Tettelin H."/>
            <person name="Glass J.I."/>
            <person name="Rusch D."/>
            <person name="Podicherti R."/>
            <person name="Tsui H.-C.T."/>
            <person name="Winkler M.E."/>
        </authorList>
    </citation>
    <scope>NUCLEOTIDE SEQUENCE</scope>
</reference>
<evidence type="ECO:0000313" key="1">
    <source>
        <dbReference type="EMBL" id="SVA15111.1"/>
    </source>
</evidence>
<feature type="non-terminal residue" evidence="1">
    <location>
        <position position="1"/>
    </location>
</feature>
<dbReference type="Pfam" id="PF09996">
    <property type="entry name" value="DUF2237"/>
    <property type="match status" value="1"/>
</dbReference>
<evidence type="ECO:0008006" key="2">
    <source>
        <dbReference type="Google" id="ProtNLM"/>
    </source>
</evidence>
<dbReference type="Gene3D" id="3.30.56.110">
    <property type="entry name" value="Protein of unknown function DUF2237"/>
    <property type="match status" value="1"/>
</dbReference>
<sequence>VLGTELQECGFDPLTGFYRDGCCNTGADDLGVHTVCALVTAEFLDFSARAGNDLSTPRPGFDGLQPGDRWCMCASRWQEAHEAGVAPPVLLAATHILSLEWVDADALRAAGVDRPD</sequence>
<dbReference type="EMBL" id="UINC01004545">
    <property type="protein sequence ID" value="SVA15111.1"/>
    <property type="molecule type" value="Genomic_DNA"/>
</dbReference>
<dbReference type="InterPro" id="IPR018714">
    <property type="entry name" value="DUF2237"/>
</dbReference>
<dbReference type="AlphaFoldDB" id="A0A381THY2"/>
<protein>
    <recommendedName>
        <fullName evidence="2">DUF2237 domain-containing protein</fullName>
    </recommendedName>
</protein>
<accession>A0A381THY2</accession>
<dbReference type="PANTHER" id="PTHR37466:SF1">
    <property type="entry name" value="SLR1628 PROTEIN"/>
    <property type="match status" value="1"/>
</dbReference>
<organism evidence="1">
    <name type="scientific">marine metagenome</name>
    <dbReference type="NCBI Taxonomy" id="408172"/>
    <lineage>
        <taxon>unclassified sequences</taxon>
        <taxon>metagenomes</taxon>
        <taxon>ecological metagenomes</taxon>
    </lineage>
</organism>
<name>A0A381THY2_9ZZZZ</name>